<keyword evidence="3" id="KW-1185">Reference proteome</keyword>
<protein>
    <submittedName>
        <fullName evidence="2">Uncharacterized protein</fullName>
    </submittedName>
</protein>
<feature type="compositionally biased region" description="Basic and acidic residues" evidence="1">
    <location>
        <begin position="52"/>
        <end position="73"/>
    </location>
</feature>
<evidence type="ECO:0000256" key="1">
    <source>
        <dbReference type="SAM" id="MobiDB-lite"/>
    </source>
</evidence>
<dbReference type="Proteomes" id="UP000494165">
    <property type="component" value="Unassembled WGS sequence"/>
</dbReference>
<dbReference type="AlphaFoldDB" id="A0A8S1E8A5"/>
<proteinExistence type="predicted"/>
<organism evidence="2 3">
    <name type="scientific">Cloeon dipterum</name>
    <dbReference type="NCBI Taxonomy" id="197152"/>
    <lineage>
        <taxon>Eukaryota</taxon>
        <taxon>Metazoa</taxon>
        <taxon>Ecdysozoa</taxon>
        <taxon>Arthropoda</taxon>
        <taxon>Hexapoda</taxon>
        <taxon>Insecta</taxon>
        <taxon>Pterygota</taxon>
        <taxon>Palaeoptera</taxon>
        <taxon>Ephemeroptera</taxon>
        <taxon>Pisciforma</taxon>
        <taxon>Baetidae</taxon>
        <taxon>Cloeon</taxon>
    </lineage>
</organism>
<gene>
    <name evidence="2" type="ORF">CLODIP_2_CD02099</name>
</gene>
<sequence length="103" mass="11661">MLEEPAPHEDTVYEVCIDMSDPDLQPLDLDYILNNPSGVTLDYPVVEVEIGEGQRSRDRDESSSEASSRHESGDALDTLLDSPPLKRHKKRVDESIIIYLFVF</sequence>
<name>A0A8S1E8A5_9INSE</name>
<accession>A0A8S1E8A5</accession>
<evidence type="ECO:0000313" key="2">
    <source>
        <dbReference type="EMBL" id="CAB3386472.1"/>
    </source>
</evidence>
<comment type="caution">
    <text evidence="2">The sequence shown here is derived from an EMBL/GenBank/DDBJ whole genome shotgun (WGS) entry which is preliminary data.</text>
</comment>
<feature type="region of interest" description="Disordered" evidence="1">
    <location>
        <begin position="50"/>
        <end position="84"/>
    </location>
</feature>
<reference evidence="2 3" key="1">
    <citation type="submission" date="2020-04" db="EMBL/GenBank/DDBJ databases">
        <authorList>
            <person name="Alioto T."/>
            <person name="Alioto T."/>
            <person name="Gomez Garrido J."/>
        </authorList>
    </citation>
    <scope>NUCLEOTIDE SEQUENCE [LARGE SCALE GENOMIC DNA]</scope>
</reference>
<evidence type="ECO:0000313" key="3">
    <source>
        <dbReference type="Proteomes" id="UP000494165"/>
    </source>
</evidence>
<dbReference type="EMBL" id="CADEPI010000485">
    <property type="protein sequence ID" value="CAB3386472.1"/>
    <property type="molecule type" value="Genomic_DNA"/>
</dbReference>